<feature type="region of interest" description="Disordered" evidence="1">
    <location>
        <begin position="1"/>
        <end position="33"/>
    </location>
</feature>
<feature type="region of interest" description="Disordered" evidence="1">
    <location>
        <begin position="66"/>
        <end position="88"/>
    </location>
</feature>
<comment type="caution">
    <text evidence="2">The sequence shown here is derived from an EMBL/GenBank/DDBJ whole genome shotgun (WGS) entry which is preliminary data.</text>
</comment>
<reference evidence="2" key="1">
    <citation type="submission" date="2021-02" db="EMBL/GenBank/DDBJ databases">
        <authorList>
            <person name="Cremers G."/>
            <person name="Picone N."/>
        </authorList>
    </citation>
    <scope>NUCLEOTIDE SEQUENCE</scope>
    <source>
        <strain evidence="2">PQ17</strain>
    </source>
</reference>
<evidence type="ECO:0000256" key="1">
    <source>
        <dbReference type="SAM" id="MobiDB-lite"/>
    </source>
</evidence>
<dbReference type="Proteomes" id="UP000663859">
    <property type="component" value="Unassembled WGS sequence"/>
</dbReference>
<accession>A0A8J2BKQ4</accession>
<keyword evidence="3" id="KW-1185">Reference proteome</keyword>
<protein>
    <submittedName>
        <fullName evidence="2">Uncharacterized protein</fullName>
    </submittedName>
</protein>
<dbReference type="AlphaFoldDB" id="A0A8J2BKQ4"/>
<dbReference type="EMBL" id="CAJNOB010000053">
    <property type="protein sequence ID" value="CAF0703384.1"/>
    <property type="molecule type" value="Genomic_DNA"/>
</dbReference>
<evidence type="ECO:0000313" key="2">
    <source>
        <dbReference type="EMBL" id="CAF0703384.1"/>
    </source>
</evidence>
<gene>
    <name evidence="2" type="ORF">MPNT_570003</name>
</gene>
<sequence length="88" mass="9713">MQNVDAELAAAGEARSQARKESNVCSGESHPEQLASGCVQRTMHEHGRPIWVAIRASAKWADNYSTRAWSSTRRESGGLMLRQNSDKV</sequence>
<evidence type="ECO:0000313" key="3">
    <source>
        <dbReference type="Proteomes" id="UP000663859"/>
    </source>
</evidence>
<proteinExistence type="predicted"/>
<organism evidence="2 3">
    <name type="scientific">Candidatus Methylacidithermus pantelleriae</name>
    <dbReference type="NCBI Taxonomy" id="2744239"/>
    <lineage>
        <taxon>Bacteria</taxon>
        <taxon>Pseudomonadati</taxon>
        <taxon>Verrucomicrobiota</taxon>
        <taxon>Methylacidiphilae</taxon>
        <taxon>Methylacidiphilales</taxon>
        <taxon>Methylacidiphilaceae</taxon>
        <taxon>Candidatus Methylacidithermus</taxon>
    </lineage>
</organism>
<name>A0A8J2BKQ4_9BACT</name>